<sequence>MNLNHTEEQKLIIESLRGIVKKHGTLLPDERRALFVPADEMEIELRHSGFLDLAEQDGMGALEAVLVVEELSASARVIEVGASLLVAPQLSVSVPGPVALIRSSDIHKPHRFLPKANTALVLLESENDVAILDLASIKVHTVDTILGYPFGTFASVPDLDRAPRAGSASGDVMRKWWRLAIAAECSGAIRSATEFTTDYVKDRVVFGRPLGAFQALQHRLAHCHKLSNGLHWLLMRAAWSEAEVDAALVALYAQQHIQQIVFDLHQFNGAMGMTLEHALHFWTYRLRALQGELGGFNEQALAAAKILWSGDKSPCALPELMRGDC</sequence>
<proteinExistence type="predicted"/>
<dbReference type="GO" id="GO:0003995">
    <property type="term" value="F:acyl-CoA dehydrogenase activity"/>
    <property type="evidence" value="ECO:0007669"/>
    <property type="project" value="TreeGrafter"/>
</dbReference>
<keyword evidence="6" id="KW-1185">Reference proteome</keyword>
<evidence type="ECO:0000256" key="2">
    <source>
        <dbReference type="ARBA" id="ARBA00022827"/>
    </source>
</evidence>
<organism evidence="5 6">
    <name type="scientific">Hyphomonas polymorpha PS728</name>
    <dbReference type="NCBI Taxonomy" id="1280954"/>
    <lineage>
        <taxon>Bacteria</taxon>
        <taxon>Pseudomonadati</taxon>
        <taxon>Pseudomonadota</taxon>
        <taxon>Alphaproteobacteria</taxon>
        <taxon>Hyphomonadales</taxon>
        <taxon>Hyphomonadaceae</taxon>
        <taxon>Hyphomonas</taxon>
    </lineage>
</organism>
<protein>
    <submittedName>
        <fullName evidence="5">Acyl-CoA dehydrogenase FadE33</fullName>
    </submittedName>
</protein>
<keyword evidence="2" id="KW-0274">FAD</keyword>
<evidence type="ECO:0000259" key="4">
    <source>
        <dbReference type="Pfam" id="PF00441"/>
    </source>
</evidence>
<dbReference type="eggNOG" id="COG1960">
    <property type="taxonomic scope" value="Bacteria"/>
</dbReference>
<dbReference type="Proteomes" id="UP000027100">
    <property type="component" value="Unassembled WGS sequence"/>
</dbReference>
<evidence type="ECO:0000256" key="1">
    <source>
        <dbReference type="ARBA" id="ARBA00022630"/>
    </source>
</evidence>
<dbReference type="Pfam" id="PF00441">
    <property type="entry name" value="Acyl-CoA_dh_1"/>
    <property type="match status" value="1"/>
</dbReference>
<evidence type="ECO:0000313" key="6">
    <source>
        <dbReference type="Proteomes" id="UP000027100"/>
    </source>
</evidence>
<dbReference type="PANTHER" id="PTHR43884">
    <property type="entry name" value="ACYL-COA DEHYDROGENASE"/>
    <property type="match status" value="1"/>
</dbReference>
<dbReference type="InterPro" id="IPR009075">
    <property type="entry name" value="AcylCo_DH/oxidase_C"/>
</dbReference>
<keyword evidence="1" id="KW-0285">Flavoprotein</keyword>
<name>A0A062V8Z3_9PROT</name>
<dbReference type="SUPFAM" id="SSF47203">
    <property type="entry name" value="Acyl-CoA dehydrogenase C-terminal domain-like"/>
    <property type="match status" value="1"/>
</dbReference>
<dbReference type="OrthoDB" id="2450120at2"/>
<reference evidence="5 6" key="1">
    <citation type="journal article" date="2014" name="Antonie Van Leeuwenhoek">
        <title>Hyphomonas beringensis sp. nov. and Hyphomonas chukchiensis sp. nov., isolated from surface seawater of the Bering Sea and Chukchi Sea.</title>
        <authorList>
            <person name="Li C."/>
            <person name="Lai Q."/>
            <person name="Li G."/>
            <person name="Dong C."/>
            <person name="Wang J."/>
            <person name="Liao Y."/>
            <person name="Shao Z."/>
        </authorList>
    </citation>
    <scope>NUCLEOTIDE SEQUENCE [LARGE SCALE GENOMIC DNA]</scope>
    <source>
        <strain evidence="5 6">PS728</strain>
    </source>
</reference>
<accession>A0A062V8Z3</accession>
<keyword evidence="3" id="KW-0560">Oxidoreductase</keyword>
<dbReference type="AlphaFoldDB" id="A0A062V8Z3"/>
<evidence type="ECO:0000256" key="3">
    <source>
        <dbReference type="ARBA" id="ARBA00023002"/>
    </source>
</evidence>
<dbReference type="EMBL" id="ARYM01000046">
    <property type="protein sequence ID" value="KCZ96585.1"/>
    <property type="molecule type" value="Genomic_DNA"/>
</dbReference>
<dbReference type="PANTHER" id="PTHR43884:SF20">
    <property type="entry name" value="ACYL-COA DEHYDROGENASE FADE28"/>
    <property type="match status" value="1"/>
</dbReference>
<dbReference type="STRING" id="1280954.HPO_19133"/>
<comment type="caution">
    <text evidence="5">The sequence shown here is derived from an EMBL/GenBank/DDBJ whole genome shotgun (WGS) entry which is preliminary data.</text>
</comment>
<dbReference type="InterPro" id="IPR036250">
    <property type="entry name" value="AcylCo_DH-like_C"/>
</dbReference>
<dbReference type="Gene3D" id="1.20.140.10">
    <property type="entry name" value="Butyryl-CoA Dehydrogenase, subunit A, domain 3"/>
    <property type="match status" value="1"/>
</dbReference>
<dbReference type="RefSeq" id="WP_051612849.1">
    <property type="nucleotide sequence ID" value="NZ_ARYM01000046.1"/>
</dbReference>
<evidence type="ECO:0000313" key="5">
    <source>
        <dbReference type="EMBL" id="KCZ96585.1"/>
    </source>
</evidence>
<feature type="domain" description="Acyl-CoA dehydrogenase/oxidase C-terminal" evidence="4">
    <location>
        <begin position="177"/>
        <end position="290"/>
    </location>
</feature>
<gene>
    <name evidence="5" type="ORF">HPO_19133</name>
</gene>